<keyword evidence="2" id="KW-0575">Peroxidase</keyword>
<dbReference type="Pfam" id="PF02627">
    <property type="entry name" value="CMD"/>
    <property type="match status" value="1"/>
</dbReference>
<dbReference type="OrthoDB" id="9808310at2"/>
<gene>
    <name evidence="2" type="ORF">CLV89_10382</name>
</gene>
<dbReference type="SUPFAM" id="SSF69118">
    <property type="entry name" value="AhpD-like"/>
    <property type="match status" value="1"/>
</dbReference>
<proteinExistence type="predicted"/>
<reference evidence="2 3" key="1">
    <citation type="submission" date="2018-03" db="EMBL/GenBank/DDBJ databases">
        <title>Genomic Encyclopedia of Archaeal and Bacterial Type Strains, Phase II (KMG-II): from individual species to whole genera.</title>
        <authorList>
            <person name="Goeker M."/>
        </authorList>
    </citation>
    <scope>NUCLEOTIDE SEQUENCE [LARGE SCALE GENOMIC DNA]</scope>
    <source>
        <strain evidence="2 3">DSM 25328</strain>
    </source>
</reference>
<name>A0A2T1AJJ5_TRISK</name>
<dbReference type="Gene3D" id="1.20.1290.10">
    <property type="entry name" value="AhpD-like"/>
    <property type="match status" value="1"/>
</dbReference>
<dbReference type="InterPro" id="IPR003779">
    <property type="entry name" value="CMD-like"/>
</dbReference>
<accession>A0A2T1AJJ5</accession>
<comment type="caution">
    <text evidence="2">The sequence shown here is derived from an EMBL/GenBank/DDBJ whole genome shotgun (WGS) entry which is preliminary data.</text>
</comment>
<dbReference type="PANTHER" id="PTHR35446:SF2">
    <property type="entry name" value="CARBOXYMUCONOLACTONE DECARBOXYLASE-LIKE DOMAIN-CONTAINING PROTEIN"/>
    <property type="match status" value="1"/>
</dbReference>
<organism evidence="2 3">
    <name type="scientific">Tritonibacter scottomollicae</name>
    <name type="common">Epibacterium scottomollicae</name>
    <dbReference type="NCBI Taxonomy" id="483013"/>
    <lineage>
        <taxon>Bacteria</taxon>
        <taxon>Pseudomonadati</taxon>
        <taxon>Pseudomonadota</taxon>
        <taxon>Alphaproteobacteria</taxon>
        <taxon>Rhodobacterales</taxon>
        <taxon>Paracoccaceae</taxon>
        <taxon>Tritonibacter</taxon>
    </lineage>
</organism>
<dbReference type="InterPro" id="IPR029032">
    <property type="entry name" value="AhpD-like"/>
</dbReference>
<dbReference type="InterPro" id="IPR010195">
    <property type="entry name" value="Uncharacterised_peroxidase-rel"/>
</dbReference>
<dbReference type="GO" id="GO:0051920">
    <property type="term" value="F:peroxiredoxin activity"/>
    <property type="evidence" value="ECO:0007669"/>
    <property type="project" value="InterPro"/>
</dbReference>
<dbReference type="PANTHER" id="PTHR35446">
    <property type="entry name" value="SI:CH211-175M2.5"/>
    <property type="match status" value="1"/>
</dbReference>
<evidence type="ECO:0000259" key="1">
    <source>
        <dbReference type="Pfam" id="PF02627"/>
    </source>
</evidence>
<dbReference type="AlphaFoldDB" id="A0A2T1AJJ5"/>
<dbReference type="NCBIfam" id="TIGR01926">
    <property type="entry name" value="peroxid_rel"/>
    <property type="match status" value="1"/>
</dbReference>
<keyword evidence="2" id="KW-0560">Oxidoreductase</keyword>
<dbReference type="EMBL" id="PVUF01000003">
    <property type="protein sequence ID" value="PRZ48771.1"/>
    <property type="molecule type" value="Genomic_DNA"/>
</dbReference>
<evidence type="ECO:0000313" key="2">
    <source>
        <dbReference type="EMBL" id="PRZ48771.1"/>
    </source>
</evidence>
<protein>
    <submittedName>
        <fullName evidence="2">Putative peroxidase-related enzyme</fullName>
    </submittedName>
</protein>
<evidence type="ECO:0000313" key="3">
    <source>
        <dbReference type="Proteomes" id="UP000237718"/>
    </source>
</evidence>
<dbReference type="RefSeq" id="WP_106162810.1">
    <property type="nucleotide sequence ID" value="NZ_JBLWVM010000002.1"/>
</dbReference>
<sequence length="202" mass="22319">MAWIETVAFEKATGKLRKLYDRVVGPDGNVDNIMMAHSLRPHSMEGHMALYKNVLHHSGNALPKWFLEVLGVWVSALNGCDYCVEHHFAGLQRLLQDDARAEAIRTAIAARDIDSLPLRDADKAALVYAQKLTERPAEMVQADIWPLRDNGLSDGEILEINQVVAYFAYANRTVLGLGCSTQGDVLGLSPGNSADPQDWGHR</sequence>
<dbReference type="Proteomes" id="UP000237718">
    <property type="component" value="Unassembled WGS sequence"/>
</dbReference>
<feature type="domain" description="Carboxymuconolactone decarboxylase-like" evidence="1">
    <location>
        <begin position="42"/>
        <end position="111"/>
    </location>
</feature>